<accession>A0AAJ8BRE9</accession>
<dbReference type="GeneID" id="84592261"/>
<name>A0AAJ8BRE9_ASPNG</name>
<dbReference type="KEGG" id="ang:An11g04140"/>
<organism evidence="2">
    <name type="scientific">Aspergillus niger</name>
    <dbReference type="NCBI Taxonomy" id="5061"/>
    <lineage>
        <taxon>Eukaryota</taxon>
        <taxon>Fungi</taxon>
        <taxon>Dikarya</taxon>
        <taxon>Ascomycota</taxon>
        <taxon>Pezizomycotina</taxon>
        <taxon>Eurotiomycetes</taxon>
        <taxon>Eurotiomycetidae</taxon>
        <taxon>Eurotiales</taxon>
        <taxon>Aspergillaceae</taxon>
        <taxon>Aspergillus</taxon>
        <taxon>Aspergillus subgen. Circumdati</taxon>
    </lineage>
</organism>
<feature type="region of interest" description="Disordered" evidence="1">
    <location>
        <begin position="1"/>
        <end position="39"/>
    </location>
</feature>
<dbReference type="VEuPathDB" id="FungiDB:An11g04140"/>
<evidence type="ECO:0000313" key="2">
    <source>
        <dbReference type="RefSeq" id="XP_059601573.1"/>
    </source>
</evidence>
<evidence type="ECO:0000256" key="1">
    <source>
        <dbReference type="SAM" id="MobiDB-lite"/>
    </source>
</evidence>
<dbReference type="RefSeq" id="XP_059601573.1">
    <property type="nucleotide sequence ID" value="XM_059750207.1"/>
</dbReference>
<feature type="compositionally biased region" description="Polar residues" evidence="1">
    <location>
        <begin position="14"/>
        <end position="27"/>
    </location>
</feature>
<gene>
    <name evidence="2" type="ORF">An11g04140</name>
</gene>
<dbReference type="AlphaFoldDB" id="A0AAJ8BRE9"/>
<reference evidence="2" key="1">
    <citation type="submission" date="2025-02" db="EMBL/GenBank/DDBJ databases">
        <authorList>
            <consortium name="NCBI Genome Project"/>
        </authorList>
    </citation>
    <scope>NUCLEOTIDE SEQUENCE</scope>
</reference>
<proteinExistence type="predicted"/>
<sequence>MTRGDNHLPVTFHSAGSTISSAHPQSTDSRRPSLGNSIDDKNRAGLIALFALPKESATMNTMAGIRLLIVCLM</sequence>
<reference evidence="2" key="2">
    <citation type="submission" date="2025-08" db="UniProtKB">
        <authorList>
            <consortium name="RefSeq"/>
        </authorList>
    </citation>
    <scope>IDENTIFICATION</scope>
</reference>
<protein>
    <submittedName>
        <fullName evidence="2">Uncharacterized protein</fullName>
    </submittedName>
</protein>